<dbReference type="Proteomes" id="UP000064912">
    <property type="component" value="Chromosome"/>
</dbReference>
<dbReference type="InterPro" id="IPR011004">
    <property type="entry name" value="Trimer_LpxA-like_sf"/>
</dbReference>
<sequence length="537" mass="60029">MSIRKPNFLIIGAQKAGSTWIYDVLRKHQKVFLPKRIELLFFNKVGYQSPSRMEAYLENFRDATERHQWVGEKTPGYFWSSRAKHYKDQPPSGHNLEIPQSVARVLGRDLRLILSLRHPVSRAISAYGHHGARGRIKGHEYLCDTVGRLGIGDIGFYDKHLEAWEEEFDPAAITTLIFEEEIAARPEAGLHALCQSLDIDPDGFQDLSLKPSNKGKDRKYLEDRIDTGVDGLQPVRPGDVDHLLELYRPTIAALKDRFGARLDAWDRETAAFEEFARKHVHLAAAPDPAKASAPATLDNLHKRMGSAGLDIRADAFRFAPGNLSFEPPARVSAAVFHGRSMLGAFSYAVDGHIYQTKIGRYCSIARAVNIGQFNHPTNWLSTSPFQYERGFRINSGSDFPWKEEYDADMPTKQAEQAVRKAVIRQTTIGHDVWIGHGVTIIAGVTIGHGAVIGAGAVVTRDVAPYSIVGGVPARPIGTRFDDTTVARLLEAQWWDFAPWQLRHLDFTDIDRALDGIEEMRRQDVPVYAPGVIAVPEV</sequence>
<proteinExistence type="inferred from homology"/>
<accession>A0A0D6B605</accession>
<dbReference type="InterPro" id="IPR018357">
    <property type="entry name" value="Hexapep_transf_CS"/>
</dbReference>
<evidence type="ECO:0000313" key="6">
    <source>
        <dbReference type="Proteomes" id="UP000064912"/>
    </source>
</evidence>
<protein>
    <recommendedName>
        <fullName evidence="7">Sulfotransferase domain-containing protein</fullName>
    </recommendedName>
</protein>
<gene>
    <name evidence="5" type="ORF">NHU_03352</name>
</gene>
<dbReference type="SUPFAM" id="SSF51161">
    <property type="entry name" value="Trimeric LpxA-like enzymes"/>
    <property type="match status" value="1"/>
</dbReference>
<dbReference type="KEGG" id="rsu:NHU_03352"/>
<dbReference type="InterPro" id="IPR050179">
    <property type="entry name" value="Trans_hexapeptide_repeat"/>
</dbReference>
<dbReference type="PROSITE" id="PS00101">
    <property type="entry name" value="HEXAPEP_TRANSFERASES"/>
    <property type="match status" value="1"/>
</dbReference>
<dbReference type="Pfam" id="PF00132">
    <property type="entry name" value="Hexapep"/>
    <property type="match status" value="1"/>
</dbReference>
<dbReference type="Pfam" id="PF13469">
    <property type="entry name" value="Sulfotransfer_3"/>
    <property type="match status" value="1"/>
</dbReference>
<evidence type="ECO:0008006" key="7">
    <source>
        <dbReference type="Google" id="ProtNLM"/>
    </source>
</evidence>
<dbReference type="EMBL" id="AP014800">
    <property type="protein sequence ID" value="BAQ70486.1"/>
    <property type="molecule type" value="Genomic_DNA"/>
</dbReference>
<dbReference type="PANTHER" id="PTHR43300:SF11">
    <property type="entry name" value="ACETYLTRANSFERASE RV3034C-RELATED"/>
    <property type="match status" value="1"/>
</dbReference>
<evidence type="ECO:0000313" key="5">
    <source>
        <dbReference type="EMBL" id="BAQ70486.1"/>
    </source>
</evidence>
<dbReference type="InterPro" id="IPR027417">
    <property type="entry name" value="P-loop_NTPase"/>
</dbReference>
<dbReference type="AlphaFoldDB" id="A0A0D6B605"/>
<evidence type="ECO:0000256" key="3">
    <source>
        <dbReference type="ARBA" id="ARBA00022737"/>
    </source>
</evidence>
<dbReference type="Gene3D" id="2.160.10.10">
    <property type="entry name" value="Hexapeptide repeat proteins"/>
    <property type="match status" value="1"/>
</dbReference>
<dbReference type="GO" id="GO:0016746">
    <property type="term" value="F:acyltransferase activity"/>
    <property type="evidence" value="ECO:0007669"/>
    <property type="project" value="UniProtKB-KW"/>
</dbReference>
<evidence type="ECO:0000256" key="2">
    <source>
        <dbReference type="ARBA" id="ARBA00022679"/>
    </source>
</evidence>
<comment type="similarity">
    <text evidence="1">Belongs to the transferase hexapeptide repeat family.</text>
</comment>
<name>A0A0D6B605_RHOSU</name>
<dbReference type="GO" id="GO:0008146">
    <property type="term" value="F:sulfotransferase activity"/>
    <property type="evidence" value="ECO:0007669"/>
    <property type="project" value="InterPro"/>
</dbReference>
<dbReference type="InterPro" id="IPR001451">
    <property type="entry name" value="Hexapep"/>
</dbReference>
<dbReference type="PANTHER" id="PTHR43300">
    <property type="entry name" value="ACETYLTRANSFERASE"/>
    <property type="match status" value="1"/>
</dbReference>
<evidence type="ECO:0000256" key="4">
    <source>
        <dbReference type="ARBA" id="ARBA00023315"/>
    </source>
</evidence>
<keyword evidence="3" id="KW-0677">Repeat</keyword>
<reference evidence="5 6" key="1">
    <citation type="submission" date="2015-02" db="EMBL/GenBank/DDBJ databases">
        <title>Genome sequene of Rhodovulum sulfidophilum DSM 2351.</title>
        <authorList>
            <person name="Nagao N."/>
        </authorList>
    </citation>
    <scope>NUCLEOTIDE SEQUENCE [LARGE SCALE GENOMIC DNA]</scope>
    <source>
        <strain evidence="5 6">DSM 2351</strain>
    </source>
</reference>
<organism evidence="5 6">
    <name type="scientific">Rhodovulum sulfidophilum</name>
    <name type="common">Rhodobacter sulfidophilus</name>
    <dbReference type="NCBI Taxonomy" id="35806"/>
    <lineage>
        <taxon>Bacteria</taxon>
        <taxon>Pseudomonadati</taxon>
        <taxon>Pseudomonadota</taxon>
        <taxon>Alphaproteobacteria</taxon>
        <taxon>Rhodobacterales</taxon>
        <taxon>Paracoccaceae</taxon>
        <taxon>Rhodovulum</taxon>
    </lineage>
</organism>
<dbReference type="Gene3D" id="3.40.50.300">
    <property type="entry name" value="P-loop containing nucleotide triphosphate hydrolases"/>
    <property type="match status" value="1"/>
</dbReference>
<keyword evidence="2" id="KW-0808">Transferase</keyword>
<evidence type="ECO:0000256" key="1">
    <source>
        <dbReference type="ARBA" id="ARBA00007274"/>
    </source>
</evidence>
<dbReference type="CDD" id="cd03349">
    <property type="entry name" value="LbH_XAT"/>
    <property type="match status" value="1"/>
</dbReference>
<keyword evidence="4" id="KW-0012">Acyltransferase</keyword>
<dbReference type="PATRIC" id="fig|35806.4.peg.3442"/>
<dbReference type="SUPFAM" id="SSF52540">
    <property type="entry name" value="P-loop containing nucleoside triphosphate hydrolases"/>
    <property type="match status" value="1"/>
</dbReference>